<proteinExistence type="predicted"/>
<reference evidence="1" key="2">
    <citation type="journal article" date="2015" name="Data Brief">
        <title>Shoot transcriptome of the giant reed, Arundo donax.</title>
        <authorList>
            <person name="Barrero R.A."/>
            <person name="Guerrero F.D."/>
            <person name="Moolhuijzen P."/>
            <person name="Goolsby J.A."/>
            <person name="Tidwell J."/>
            <person name="Bellgard S.E."/>
            <person name="Bellgard M.I."/>
        </authorList>
    </citation>
    <scope>NUCLEOTIDE SEQUENCE</scope>
    <source>
        <tissue evidence="1">Shoot tissue taken approximately 20 cm above the soil surface</tissue>
    </source>
</reference>
<protein>
    <submittedName>
        <fullName evidence="1">Uncharacterized protein</fullName>
    </submittedName>
</protein>
<dbReference type="AlphaFoldDB" id="A0A0A9CB57"/>
<reference evidence="1" key="1">
    <citation type="submission" date="2014-09" db="EMBL/GenBank/DDBJ databases">
        <authorList>
            <person name="Magalhaes I.L.F."/>
            <person name="Oliveira U."/>
            <person name="Santos F.R."/>
            <person name="Vidigal T.H.D.A."/>
            <person name="Brescovit A.D."/>
            <person name="Santos A.J."/>
        </authorList>
    </citation>
    <scope>NUCLEOTIDE SEQUENCE</scope>
    <source>
        <tissue evidence="1">Shoot tissue taken approximately 20 cm above the soil surface</tissue>
    </source>
</reference>
<sequence>MEIMTKVLLLRTRVRMVWEVCQRMKVSCEKTLRFGTSLMTTAT</sequence>
<accession>A0A0A9CB57</accession>
<organism evidence="1">
    <name type="scientific">Arundo donax</name>
    <name type="common">Giant reed</name>
    <name type="synonym">Donax arundinaceus</name>
    <dbReference type="NCBI Taxonomy" id="35708"/>
    <lineage>
        <taxon>Eukaryota</taxon>
        <taxon>Viridiplantae</taxon>
        <taxon>Streptophyta</taxon>
        <taxon>Embryophyta</taxon>
        <taxon>Tracheophyta</taxon>
        <taxon>Spermatophyta</taxon>
        <taxon>Magnoliopsida</taxon>
        <taxon>Liliopsida</taxon>
        <taxon>Poales</taxon>
        <taxon>Poaceae</taxon>
        <taxon>PACMAD clade</taxon>
        <taxon>Arundinoideae</taxon>
        <taxon>Arundineae</taxon>
        <taxon>Arundo</taxon>
    </lineage>
</organism>
<name>A0A0A9CB57_ARUDO</name>
<dbReference type="EMBL" id="GBRH01226222">
    <property type="protein sequence ID" value="JAD71673.1"/>
    <property type="molecule type" value="Transcribed_RNA"/>
</dbReference>
<evidence type="ECO:0000313" key="1">
    <source>
        <dbReference type="EMBL" id="JAD71673.1"/>
    </source>
</evidence>